<dbReference type="EMBL" id="JAPNKA010000001">
    <property type="protein sequence ID" value="MCY1083190.1"/>
    <property type="molecule type" value="Genomic_DNA"/>
</dbReference>
<gene>
    <name evidence="2" type="ORF">OV287_53015</name>
</gene>
<comment type="caution">
    <text evidence="2">The sequence shown here is derived from an EMBL/GenBank/DDBJ whole genome shotgun (WGS) entry which is preliminary data.</text>
</comment>
<dbReference type="Proteomes" id="UP001207654">
    <property type="component" value="Unassembled WGS sequence"/>
</dbReference>
<sequence length="329" mass="35655">MTRTTSFRTGALLLALTLCPLLPGTAAAQVAPGPELQAGSCSVEGLMDSIRRGLKSNSESYKKYMRTLLRESAVTLPDHELRAAFERETDPVMSEHLAAALVARTERGADPEAIKAVAKRAIEERDPALRAAAVRSMRRTSALESTDGAYEKLVRDASPEVRQEAATNIVEDIQNVYAGYHGPASDAAVSAAAASTDPKVTAKILGNMDTQKISAESAGKIQSLLRNDDAEVRRAAALALGGVPAEQMASARQSVLAMFRDERDAGVRKALLQSYAQLGFIEAIPELQRLRSTDPSLAPEIDVWIRVLSLDLQEWNLILREKQRLQQVP</sequence>
<dbReference type="RefSeq" id="WP_267541729.1">
    <property type="nucleotide sequence ID" value="NZ_JAPNKA010000001.1"/>
</dbReference>
<evidence type="ECO:0000313" key="2">
    <source>
        <dbReference type="EMBL" id="MCY1083190.1"/>
    </source>
</evidence>
<proteinExistence type="predicted"/>
<dbReference type="SUPFAM" id="SSF48371">
    <property type="entry name" value="ARM repeat"/>
    <property type="match status" value="1"/>
</dbReference>
<evidence type="ECO:0000313" key="3">
    <source>
        <dbReference type="Proteomes" id="UP001207654"/>
    </source>
</evidence>
<feature type="signal peptide" evidence="1">
    <location>
        <begin position="1"/>
        <end position="28"/>
    </location>
</feature>
<dbReference type="InterPro" id="IPR011989">
    <property type="entry name" value="ARM-like"/>
</dbReference>
<protein>
    <submittedName>
        <fullName evidence="2">HEAT repeat domain-containing protein</fullName>
    </submittedName>
</protein>
<keyword evidence="1" id="KW-0732">Signal</keyword>
<dbReference type="Gene3D" id="1.25.10.10">
    <property type="entry name" value="Leucine-rich Repeat Variant"/>
    <property type="match status" value="1"/>
</dbReference>
<evidence type="ECO:0000256" key="1">
    <source>
        <dbReference type="SAM" id="SignalP"/>
    </source>
</evidence>
<dbReference type="Pfam" id="PF13646">
    <property type="entry name" value="HEAT_2"/>
    <property type="match status" value="1"/>
</dbReference>
<name>A0ABT4ANC4_9BACT</name>
<accession>A0ABT4ANC4</accession>
<reference evidence="2 3" key="1">
    <citation type="submission" date="2022-11" db="EMBL/GenBank/DDBJ databases">
        <title>Minimal conservation of predation-associated metabolite biosynthetic gene clusters underscores biosynthetic potential of Myxococcota including descriptions for ten novel species: Archangium lansinium sp. nov., Myxococcus landrumus sp. nov., Nannocystis bai.</title>
        <authorList>
            <person name="Ahearne A."/>
            <person name="Stevens C."/>
            <person name="Phillips K."/>
        </authorList>
    </citation>
    <scope>NUCLEOTIDE SEQUENCE [LARGE SCALE GENOMIC DNA]</scope>
    <source>
        <strain evidence="2 3">MIWBW</strain>
    </source>
</reference>
<organism evidence="2 3">
    <name type="scientific">Archangium lansingense</name>
    <dbReference type="NCBI Taxonomy" id="2995310"/>
    <lineage>
        <taxon>Bacteria</taxon>
        <taxon>Pseudomonadati</taxon>
        <taxon>Myxococcota</taxon>
        <taxon>Myxococcia</taxon>
        <taxon>Myxococcales</taxon>
        <taxon>Cystobacterineae</taxon>
        <taxon>Archangiaceae</taxon>
        <taxon>Archangium</taxon>
    </lineage>
</organism>
<dbReference type="InterPro" id="IPR016024">
    <property type="entry name" value="ARM-type_fold"/>
</dbReference>
<keyword evidence="3" id="KW-1185">Reference proteome</keyword>
<feature type="chain" id="PRO_5045485500" evidence="1">
    <location>
        <begin position="29"/>
        <end position="329"/>
    </location>
</feature>